<dbReference type="Proteomes" id="UP000194236">
    <property type="component" value="Unassembled WGS sequence"/>
</dbReference>
<evidence type="ECO:0000313" key="3">
    <source>
        <dbReference type="Proteomes" id="UP000194236"/>
    </source>
</evidence>
<dbReference type="OrthoDB" id="10470633at2759"/>
<name>A0A1Y3BLD4_EURMA</name>
<accession>A0A1Y3BLD4</accession>
<dbReference type="EMBL" id="MUJZ01016457">
    <property type="protein sequence ID" value="OTF80814.1"/>
    <property type="molecule type" value="Genomic_DNA"/>
</dbReference>
<proteinExistence type="predicted"/>
<sequence>MKRSTFCINSTPISRLILLSSLLLLWNNGECRKEKSSDRLFNGDVEFVTLYFPINPIVQLLYERGYKGGYGNHYEDINRGIIKNKKYPFKFYKPPKNTKFY</sequence>
<evidence type="ECO:0000313" key="2">
    <source>
        <dbReference type="EMBL" id="OTF80814.1"/>
    </source>
</evidence>
<dbReference type="AlphaFoldDB" id="A0A1Y3BLD4"/>
<organism evidence="2 3">
    <name type="scientific">Euroglyphus maynei</name>
    <name type="common">Mayne's house dust mite</name>
    <dbReference type="NCBI Taxonomy" id="6958"/>
    <lineage>
        <taxon>Eukaryota</taxon>
        <taxon>Metazoa</taxon>
        <taxon>Ecdysozoa</taxon>
        <taxon>Arthropoda</taxon>
        <taxon>Chelicerata</taxon>
        <taxon>Arachnida</taxon>
        <taxon>Acari</taxon>
        <taxon>Acariformes</taxon>
        <taxon>Sarcoptiformes</taxon>
        <taxon>Astigmata</taxon>
        <taxon>Psoroptidia</taxon>
        <taxon>Analgoidea</taxon>
        <taxon>Pyroglyphidae</taxon>
        <taxon>Pyroglyphinae</taxon>
        <taxon>Euroglyphus</taxon>
    </lineage>
</organism>
<comment type="caution">
    <text evidence="2">The sequence shown here is derived from an EMBL/GenBank/DDBJ whole genome shotgun (WGS) entry which is preliminary data.</text>
</comment>
<keyword evidence="3" id="KW-1185">Reference proteome</keyword>
<protein>
    <submittedName>
        <fullName evidence="2">Uncharacterized protein</fullName>
    </submittedName>
</protein>
<feature type="chain" id="PRO_5012915059" evidence="1">
    <location>
        <begin position="32"/>
        <end position="101"/>
    </location>
</feature>
<evidence type="ECO:0000256" key="1">
    <source>
        <dbReference type="SAM" id="SignalP"/>
    </source>
</evidence>
<feature type="signal peptide" evidence="1">
    <location>
        <begin position="1"/>
        <end position="31"/>
    </location>
</feature>
<keyword evidence="1" id="KW-0732">Signal</keyword>
<gene>
    <name evidence="2" type="ORF">BLA29_003456</name>
</gene>
<reference evidence="2 3" key="1">
    <citation type="submission" date="2017-03" db="EMBL/GenBank/DDBJ databases">
        <title>Genome Survey of Euroglyphus maynei.</title>
        <authorList>
            <person name="Arlian L.G."/>
            <person name="Morgan M.S."/>
            <person name="Rider S.D."/>
        </authorList>
    </citation>
    <scope>NUCLEOTIDE SEQUENCE [LARGE SCALE GENOMIC DNA]</scope>
    <source>
        <strain evidence="2">Arlian Lab</strain>
        <tissue evidence="2">Whole body</tissue>
    </source>
</reference>